<comment type="caution">
    <text evidence="2">The sequence shown here is derived from an EMBL/GenBank/DDBJ whole genome shotgun (WGS) entry which is preliminary data.</text>
</comment>
<sequence>MPKTFQVLFFDPEQPVPCYHLIGEVKAETAESAINEHLDELTAAVRRQLDLGPDFPDSRIRSALYLADFENLIPVPVVIPVPGS</sequence>
<evidence type="ECO:0000313" key="3">
    <source>
        <dbReference type="EMBL" id="HFJ53832.1"/>
    </source>
</evidence>
<proteinExistence type="predicted"/>
<evidence type="ECO:0000313" key="1">
    <source>
        <dbReference type="EMBL" id="HEA87085.1"/>
    </source>
</evidence>
<dbReference type="EMBL" id="DSKA01000219">
    <property type="protein sequence ID" value="HEE18507.1"/>
    <property type="molecule type" value="Genomic_DNA"/>
</dbReference>
<organism evidence="2">
    <name type="scientific">candidate division WOR-3 bacterium</name>
    <dbReference type="NCBI Taxonomy" id="2052148"/>
    <lineage>
        <taxon>Bacteria</taxon>
        <taxon>Bacteria division WOR-3</taxon>
    </lineage>
</organism>
<accession>A0A7C1WIN9</accession>
<gene>
    <name evidence="2" type="ORF">ENP62_03020</name>
    <name evidence="1" type="ORF">ENP94_03635</name>
    <name evidence="3" type="ORF">ENS16_03995</name>
</gene>
<name>A0A7C1WIN9_UNCW3</name>
<protein>
    <submittedName>
        <fullName evidence="2">Uncharacterized protein</fullName>
    </submittedName>
</protein>
<dbReference type="AlphaFoldDB" id="A0A7C1WIN9"/>
<evidence type="ECO:0000313" key="2">
    <source>
        <dbReference type="EMBL" id="HEE18507.1"/>
    </source>
</evidence>
<dbReference type="EMBL" id="DSLG01000004">
    <property type="protein sequence ID" value="HEA87085.1"/>
    <property type="molecule type" value="Genomic_DNA"/>
</dbReference>
<reference evidence="2" key="1">
    <citation type="journal article" date="2020" name="mSystems">
        <title>Genome- and Community-Level Interaction Insights into Carbon Utilization and Element Cycling Functions of Hydrothermarchaeota in Hydrothermal Sediment.</title>
        <authorList>
            <person name="Zhou Z."/>
            <person name="Liu Y."/>
            <person name="Xu W."/>
            <person name="Pan J."/>
            <person name="Luo Z.H."/>
            <person name="Li M."/>
        </authorList>
    </citation>
    <scope>NUCLEOTIDE SEQUENCE [LARGE SCALE GENOMIC DNA]</scope>
    <source>
        <strain evidence="2">SpSt-236</strain>
        <strain evidence="1">SpSt-265</strain>
        <strain evidence="3">SpSt-465</strain>
    </source>
</reference>
<dbReference type="EMBL" id="DSTU01000005">
    <property type="protein sequence ID" value="HFJ53832.1"/>
    <property type="molecule type" value="Genomic_DNA"/>
</dbReference>